<dbReference type="RefSeq" id="XP_018186403.1">
    <property type="nucleotide sequence ID" value="XM_018329564.1"/>
</dbReference>
<sequence length="156" mass="18491">MERRVEPLAIGRVTDQEYVILHLSLSPSHLSLTSLAFVLVSMSTSRRKYGRRLRKKIRIERARIFTCHQILFYIRRNHLSTLRIDVHITDNTSILYAFQSIQLVFFRHGYDPLSSNHSGRVRFTNRRIALLKPAKTLRLVRWRFIIRHSALAESFF</sequence>
<keyword evidence="2" id="KW-1185">Reference proteome</keyword>
<protein>
    <submittedName>
        <fullName evidence="1">Uncharacterized protein</fullName>
    </submittedName>
</protein>
<gene>
    <name evidence="1" type="ORF">L228DRAFT_180581</name>
</gene>
<evidence type="ECO:0000313" key="1">
    <source>
        <dbReference type="EMBL" id="KZF20848.1"/>
    </source>
</evidence>
<dbReference type="Proteomes" id="UP000076632">
    <property type="component" value="Unassembled WGS sequence"/>
</dbReference>
<accession>A0A165FD78</accession>
<dbReference type="EMBL" id="KV407462">
    <property type="protein sequence ID" value="KZF20848.1"/>
    <property type="molecule type" value="Genomic_DNA"/>
</dbReference>
<proteinExistence type="predicted"/>
<evidence type="ECO:0000313" key="2">
    <source>
        <dbReference type="Proteomes" id="UP000076632"/>
    </source>
</evidence>
<dbReference type="InParanoid" id="A0A165FD78"/>
<dbReference type="AlphaFoldDB" id="A0A165FD78"/>
<reference evidence="1 2" key="1">
    <citation type="journal article" date="2016" name="Fungal Biol.">
        <title>The genome of Xylona heveae provides a window into fungal endophytism.</title>
        <authorList>
            <person name="Gazis R."/>
            <person name="Kuo A."/>
            <person name="Riley R."/>
            <person name="LaButti K."/>
            <person name="Lipzen A."/>
            <person name="Lin J."/>
            <person name="Amirebrahimi M."/>
            <person name="Hesse C.N."/>
            <person name="Spatafora J.W."/>
            <person name="Henrissat B."/>
            <person name="Hainaut M."/>
            <person name="Grigoriev I.V."/>
            <person name="Hibbett D.S."/>
        </authorList>
    </citation>
    <scope>NUCLEOTIDE SEQUENCE [LARGE SCALE GENOMIC DNA]</scope>
    <source>
        <strain evidence="1 2">TC161</strain>
    </source>
</reference>
<name>A0A165FD78_XYLHT</name>
<organism evidence="1 2">
    <name type="scientific">Xylona heveae (strain CBS 132557 / TC161)</name>
    <dbReference type="NCBI Taxonomy" id="1328760"/>
    <lineage>
        <taxon>Eukaryota</taxon>
        <taxon>Fungi</taxon>
        <taxon>Dikarya</taxon>
        <taxon>Ascomycota</taxon>
        <taxon>Pezizomycotina</taxon>
        <taxon>Xylonomycetes</taxon>
        <taxon>Xylonales</taxon>
        <taxon>Xylonaceae</taxon>
        <taxon>Xylona</taxon>
    </lineage>
</organism>
<dbReference type="GeneID" id="28894701"/>